<dbReference type="Gene3D" id="2.40.160.20">
    <property type="match status" value="1"/>
</dbReference>
<dbReference type="InterPro" id="IPR011250">
    <property type="entry name" value="OMP/PagP_B-barrel"/>
</dbReference>
<evidence type="ECO:0000313" key="3">
    <source>
        <dbReference type="Proteomes" id="UP000030960"/>
    </source>
</evidence>
<evidence type="ECO:0000313" key="2">
    <source>
        <dbReference type="EMBL" id="KHQ53289.1"/>
    </source>
</evidence>
<protein>
    <submittedName>
        <fullName evidence="2">Lipid A oxidase (Involved in formation of 2-aminogluconate) protein</fullName>
    </submittedName>
</protein>
<organism evidence="2 3">
    <name type="scientific">Mameliella alba</name>
    <dbReference type="NCBI Taxonomy" id="561184"/>
    <lineage>
        <taxon>Bacteria</taxon>
        <taxon>Pseudomonadati</taxon>
        <taxon>Pseudomonadota</taxon>
        <taxon>Alphaproteobacteria</taxon>
        <taxon>Rhodobacterales</taxon>
        <taxon>Roseobacteraceae</taxon>
        <taxon>Mameliella</taxon>
    </lineage>
</organism>
<accession>A0A225PNX8</accession>
<dbReference type="RefSeq" id="WP_043141167.1">
    <property type="nucleotide sequence ID" value="NZ_BMGQ01000015.1"/>
</dbReference>
<accession>A0A0B3SS37</accession>
<dbReference type="InterPro" id="IPR005546">
    <property type="entry name" value="Autotransporte_beta"/>
</dbReference>
<reference evidence="2 3" key="1">
    <citation type="submission" date="2014-10" db="EMBL/GenBank/DDBJ databases">
        <title>Genome sequence of Ponticoccus sp. strain UMTAT08 isolated from clonal culture of toxic dinoflagellate Alexandrium tamiyavanichii.</title>
        <authorList>
            <person name="Gan H.Y."/>
            <person name="Muhd D.-D."/>
            <person name="Mohd Noor M.E."/>
            <person name="Yeong Y.S."/>
            <person name="Usup G."/>
        </authorList>
    </citation>
    <scope>NUCLEOTIDE SEQUENCE [LARGE SCALE GENOMIC DNA]</scope>
    <source>
        <strain evidence="2 3">UMTAT08</strain>
    </source>
</reference>
<dbReference type="EMBL" id="JSUQ01000008">
    <property type="protein sequence ID" value="KHQ53289.1"/>
    <property type="molecule type" value="Genomic_DNA"/>
</dbReference>
<dbReference type="SUPFAM" id="SSF56925">
    <property type="entry name" value="OMPA-like"/>
    <property type="match status" value="1"/>
</dbReference>
<feature type="domain" description="Autotransporter" evidence="1">
    <location>
        <begin position="79"/>
        <end position="184"/>
    </location>
</feature>
<dbReference type="PATRIC" id="fig|1515334.3.peg.2335"/>
<name>A0A0B3SS37_9RHOB</name>
<sequence length="217" mass="23857">MRRLILSLGILIGLAAPAAAEMELSIYTGWQTLPHSRISGDLPNGGGSYDQLVGWEGKPFVMPPYYGARATWWRSESLGFGVEYTHTKAYADDGTLKALGFSQLEFTDGHNVLTANVMRRWKNQWGQFTPYVGGGLGIAFPHVDADHASGSRTYGFQLTGPAMRLTAGTSYQINDRFSVFGEYQFTYSVNEGTFENGGTFKTDIKTNALNVGLSMHF</sequence>
<dbReference type="Pfam" id="PF03797">
    <property type="entry name" value="Autotransporter"/>
    <property type="match status" value="1"/>
</dbReference>
<evidence type="ECO:0000259" key="1">
    <source>
        <dbReference type="Pfam" id="PF03797"/>
    </source>
</evidence>
<accession>A0A225QIR3</accession>
<gene>
    <name evidence="2" type="ORF">OA50_02316</name>
</gene>
<dbReference type="AlphaFoldDB" id="A0A0B3SS37"/>
<dbReference type="GeneID" id="66503105"/>
<dbReference type="Proteomes" id="UP000030960">
    <property type="component" value="Unassembled WGS sequence"/>
</dbReference>
<dbReference type="STRING" id="561184.SAMN05216376_114102"/>
<proteinExistence type="predicted"/>
<keyword evidence="3" id="KW-1185">Reference proteome</keyword>
<dbReference type="OrthoDB" id="9810784at2"/>
<comment type="caution">
    <text evidence="2">The sequence shown here is derived from an EMBL/GenBank/DDBJ whole genome shotgun (WGS) entry which is preliminary data.</text>
</comment>